<dbReference type="InterPro" id="IPR000594">
    <property type="entry name" value="ThiF_NAD_FAD-bd"/>
</dbReference>
<dbReference type="GO" id="GO:0061504">
    <property type="term" value="P:cyclic threonylcarbamoyladenosine biosynthetic process"/>
    <property type="evidence" value="ECO:0007669"/>
    <property type="project" value="TreeGrafter"/>
</dbReference>
<dbReference type="GO" id="GO:0008641">
    <property type="term" value="F:ubiquitin-like modifier activating enzyme activity"/>
    <property type="evidence" value="ECO:0007669"/>
    <property type="project" value="InterPro"/>
</dbReference>
<sequence>MDKRFERTKLLIGENDFENIINSKVAVIGCGGVGGFVIEALARCGVGTLAIVDYDTIDITNINRQIIALEDTVGNYKVDEFEKRIHKINPNCKVIKFREKFDKSTVDFFNLKDYNYVIDAIDLISAKLDLAEYCYKNDIKLISSMGAGSKLNPFLFRITDIKKTHTCPMAKVMRKELKRRNVNKLTCIWSDEKRSGEVLSANGRNAPASISFVPSCVGLMIASYVIQELR</sequence>
<dbReference type="RefSeq" id="WP_002837960.1">
    <property type="nucleotide sequence ID" value="NZ_JAWEFQ010000005.1"/>
</dbReference>
<dbReference type="AlphaFoldDB" id="A0A133MYI2"/>
<evidence type="ECO:0000313" key="1">
    <source>
        <dbReference type="EMBL" id="OXZ38212.1"/>
    </source>
</evidence>
<dbReference type="InterPro" id="IPR045886">
    <property type="entry name" value="ThiF/MoeB/HesA"/>
</dbReference>
<dbReference type="InterPro" id="IPR035985">
    <property type="entry name" value="Ubiquitin-activating_enz"/>
</dbReference>
<accession>A0A133MYI2</accession>
<reference evidence="2" key="1">
    <citation type="submission" date="2017-04" db="EMBL/GenBank/DDBJ databases">
        <title>Finegoldia magna isolated from orthopedic joint implant-associated infections.</title>
        <authorList>
            <person name="Bjorklund S."/>
            <person name="Bruggemann H."/>
            <person name="Jensen A."/>
            <person name="Hellmark B."/>
            <person name="Soderquist B."/>
        </authorList>
    </citation>
    <scope>NUCLEOTIDE SEQUENCE [LARGE SCALE GENOMIC DNA]</scope>
    <source>
        <strain evidence="2">08T492</strain>
    </source>
</reference>
<dbReference type="PANTHER" id="PTHR43267">
    <property type="entry name" value="TRNA THREONYLCARBAMOYLADENOSINE DEHYDRATASE"/>
    <property type="match status" value="1"/>
</dbReference>
<dbReference type="EMBL" id="NDYI01000011">
    <property type="protein sequence ID" value="OXZ38212.1"/>
    <property type="molecule type" value="Genomic_DNA"/>
</dbReference>
<evidence type="ECO:0000313" key="2">
    <source>
        <dbReference type="Proteomes" id="UP000215361"/>
    </source>
</evidence>
<dbReference type="CDD" id="cd00755">
    <property type="entry name" value="YgdL_like"/>
    <property type="match status" value="1"/>
</dbReference>
<dbReference type="GO" id="GO:0061503">
    <property type="term" value="F:tRNA threonylcarbamoyladenosine dehydratase"/>
    <property type="evidence" value="ECO:0007669"/>
    <property type="project" value="TreeGrafter"/>
</dbReference>
<dbReference type="Pfam" id="PF00899">
    <property type="entry name" value="ThiF"/>
    <property type="match status" value="1"/>
</dbReference>
<gene>
    <name evidence="1" type="ORF">B9N56_04180</name>
</gene>
<proteinExistence type="predicted"/>
<dbReference type="PANTHER" id="PTHR43267:SF1">
    <property type="entry name" value="TRNA THREONYLCARBAMOYLADENOSINE DEHYDRATASE"/>
    <property type="match status" value="1"/>
</dbReference>
<dbReference type="Gene3D" id="3.40.50.720">
    <property type="entry name" value="NAD(P)-binding Rossmann-like Domain"/>
    <property type="match status" value="1"/>
</dbReference>
<name>A0A133MYI2_FINMA</name>
<dbReference type="Proteomes" id="UP000215361">
    <property type="component" value="Unassembled WGS sequence"/>
</dbReference>
<comment type="caution">
    <text evidence="1">The sequence shown here is derived from an EMBL/GenBank/DDBJ whole genome shotgun (WGS) entry which is preliminary data.</text>
</comment>
<organism evidence="1 2">
    <name type="scientific">Finegoldia magna</name>
    <name type="common">Peptostreptococcus magnus</name>
    <dbReference type="NCBI Taxonomy" id="1260"/>
    <lineage>
        <taxon>Bacteria</taxon>
        <taxon>Bacillati</taxon>
        <taxon>Bacillota</taxon>
        <taxon>Tissierellia</taxon>
        <taxon>Tissierellales</taxon>
        <taxon>Peptoniphilaceae</taxon>
        <taxon>Finegoldia</taxon>
    </lineage>
</organism>
<protein>
    <submittedName>
        <fullName evidence="1">tRNA cyclic N6-threonylcarbamoyladenosine(37) synthase TcdA</fullName>
    </submittedName>
</protein>
<dbReference type="SUPFAM" id="SSF69572">
    <property type="entry name" value="Activating enzymes of the ubiquitin-like proteins"/>
    <property type="match status" value="1"/>
</dbReference>